<evidence type="ECO:0000313" key="7">
    <source>
        <dbReference type="Proteomes" id="UP000037432"/>
    </source>
</evidence>
<gene>
    <name evidence="6" type="ORF">ACM01_01370</name>
</gene>
<dbReference type="Pfam" id="PF08541">
    <property type="entry name" value="ACP_syn_III_C"/>
    <property type="match status" value="1"/>
</dbReference>
<dbReference type="SUPFAM" id="SSF53901">
    <property type="entry name" value="Thiolase-like"/>
    <property type="match status" value="1"/>
</dbReference>
<dbReference type="AlphaFoldDB" id="A0A0J8CH30"/>
<evidence type="ECO:0008006" key="8">
    <source>
        <dbReference type="Google" id="ProtNLM"/>
    </source>
</evidence>
<dbReference type="PATRIC" id="fig|1938.3.peg.3309"/>
<name>A0A0J8CH30_STRVR</name>
<dbReference type="Pfam" id="PF08545">
    <property type="entry name" value="ACP_syn_III"/>
    <property type="match status" value="1"/>
</dbReference>
<evidence type="ECO:0000256" key="2">
    <source>
        <dbReference type="ARBA" id="ARBA00022679"/>
    </source>
</evidence>
<keyword evidence="1" id="KW-0963">Cytoplasm</keyword>
<protein>
    <recommendedName>
        <fullName evidence="8">3-oxoacyl-ACP synthase</fullName>
    </recommendedName>
</protein>
<dbReference type="CDD" id="cd00827">
    <property type="entry name" value="init_cond_enzymes"/>
    <property type="match status" value="1"/>
</dbReference>
<dbReference type="InterPro" id="IPR016039">
    <property type="entry name" value="Thiolase-like"/>
</dbReference>
<evidence type="ECO:0000256" key="1">
    <source>
        <dbReference type="ARBA" id="ARBA00022490"/>
    </source>
</evidence>
<evidence type="ECO:0000259" key="5">
    <source>
        <dbReference type="Pfam" id="PF08545"/>
    </source>
</evidence>
<dbReference type="Proteomes" id="UP000037432">
    <property type="component" value="Unassembled WGS sequence"/>
</dbReference>
<proteinExistence type="predicted"/>
<dbReference type="Gene3D" id="3.40.47.10">
    <property type="match status" value="2"/>
</dbReference>
<dbReference type="PANTHER" id="PTHR34069">
    <property type="entry name" value="3-OXOACYL-[ACYL-CARRIER-PROTEIN] SYNTHASE 3"/>
    <property type="match status" value="1"/>
</dbReference>
<dbReference type="GO" id="GO:0006633">
    <property type="term" value="P:fatty acid biosynthetic process"/>
    <property type="evidence" value="ECO:0007669"/>
    <property type="project" value="InterPro"/>
</dbReference>
<dbReference type="RefSeq" id="WP_048579100.1">
    <property type="nucleotide sequence ID" value="NZ_LFNT01000001.1"/>
</dbReference>
<evidence type="ECO:0000256" key="3">
    <source>
        <dbReference type="ARBA" id="ARBA00023315"/>
    </source>
</evidence>
<evidence type="ECO:0000313" key="6">
    <source>
        <dbReference type="EMBL" id="KMS77310.1"/>
    </source>
</evidence>
<dbReference type="GO" id="GO:0004315">
    <property type="term" value="F:3-oxoacyl-[acyl-carrier-protein] synthase activity"/>
    <property type="evidence" value="ECO:0007669"/>
    <property type="project" value="InterPro"/>
</dbReference>
<feature type="domain" description="Beta-ketoacyl-[acyl-carrier-protein] synthase III C-terminal" evidence="4">
    <location>
        <begin position="245"/>
        <end position="335"/>
    </location>
</feature>
<dbReference type="OrthoDB" id="7055207at2"/>
<feature type="domain" description="Beta-ketoacyl-[acyl-carrier-protein] synthase III N-terminal" evidence="5">
    <location>
        <begin position="107"/>
        <end position="172"/>
    </location>
</feature>
<dbReference type="EMBL" id="LFNT01000001">
    <property type="protein sequence ID" value="KMS77310.1"/>
    <property type="molecule type" value="Genomic_DNA"/>
</dbReference>
<keyword evidence="3" id="KW-0012">Acyltransferase</keyword>
<sequence length="343" mass="36263">MQVQDIYLDSVGMYVPETVSAADAVAQGLYDPGMHAETGLTGVAVSPGVSGPDMAVIAAERALERGVLGKADIDAVFHASCFHQGPDGWCAQTYVQLKAVGRGVPAFEVRHGCNGMFDAFELAVCYLRADVGRDTALVTIGDNLDSPFIDRWRSAPFQLIGDAGAAAVLSARGGFARLRSVGSLLVQELEELHRGTDPLFPPPATTGRALDLGARSADFFATYDLGEFNRLSIGGLRTLVDRLVAEAGADLGDIARVSYMSVSRDFTEQRLMAPLGLPMERSCWEYAGHVGHLGAADHLAALDHLLDTGDLAPGDLMLMVGLAPGLSIGGAVIEIVDAPAWRR</sequence>
<evidence type="ECO:0000259" key="4">
    <source>
        <dbReference type="Pfam" id="PF08541"/>
    </source>
</evidence>
<dbReference type="InterPro" id="IPR013747">
    <property type="entry name" value="ACP_syn_III_C"/>
</dbReference>
<accession>A0A0J8CH30</accession>
<comment type="caution">
    <text evidence="6">The sequence shown here is derived from an EMBL/GenBank/DDBJ whole genome shotgun (WGS) entry which is preliminary data.</text>
</comment>
<dbReference type="InterPro" id="IPR013751">
    <property type="entry name" value="ACP_syn_III_N"/>
</dbReference>
<keyword evidence="2" id="KW-0808">Transferase</keyword>
<dbReference type="PANTHER" id="PTHR34069:SF2">
    <property type="entry name" value="BETA-KETOACYL-[ACYL-CARRIER-PROTEIN] SYNTHASE III"/>
    <property type="match status" value="1"/>
</dbReference>
<dbReference type="GO" id="GO:0044550">
    <property type="term" value="P:secondary metabolite biosynthetic process"/>
    <property type="evidence" value="ECO:0007669"/>
    <property type="project" value="TreeGrafter"/>
</dbReference>
<organism evidence="6 7">
    <name type="scientific">Streptomyces viridochromogenes</name>
    <dbReference type="NCBI Taxonomy" id="1938"/>
    <lineage>
        <taxon>Bacteria</taxon>
        <taxon>Bacillati</taxon>
        <taxon>Actinomycetota</taxon>
        <taxon>Actinomycetes</taxon>
        <taxon>Kitasatosporales</taxon>
        <taxon>Streptomycetaceae</taxon>
        <taxon>Streptomyces</taxon>
    </lineage>
</organism>
<reference evidence="6 7" key="1">
    <citation type="submission" date="2015-06" db="EMBL/GenBank/DDBJ databases">
        <authorList>
            <person name="Ju K.-S."/>
            <person name="Doroghazi J.R."/>
            <person name="Metcalf W.W."/>
        </authorList>
    </citation>
    <scope>NUCLEOTIDE SEQUENCE [LARGE SCALE GENOMIC DNA]</scope>
    <source>
        <strain evidence="6 7">NRRL 3414</strain>
    </source>
</reference>